<protein>
    <submittedName>
        <fullName evidence="1">Uncharacterized protein</fullName>
    </submittedName>
</protein>
<dbReference type="EMBL" id="JADOUF010000001">
    <property type="protein sequence ID" value="MBG6140249.1"/>
    <property type="molecule type" value="Genomic_DNA"/>
</dbReference>
<proteinExistence type="predicted"/>
<keyword evidence="2" id="KW-1185">Reference proteome</keyword>
<comment type="caution">
    <text evidence="1">The sequence shown here is derived from an EMBL/GenBank/DDBJ whole genome shotgun (WGS) entry which is preliminary data.</text>
</comment>
<dbReference type="Proteomes" id="UP000622552">
    <property type="component" value="Unassembled WGS sequence"/>
</dbReference>
<accession>A0A8J7GWP0</accession>
<gene>
    <name evidence="1" type="ORF">IW245_006443</name>
</gene>
<dbReference type="RefSeq" id="WP_197006815.1">
    <property type="nucleotide sequence ID" value="NZ_BONS01000006.1"/>
</dbReference>
<sequence>MSIDLAYEPVGWVDARRMHNAAVIVRVGQQMGLSRRAQIIAVATAMQESALLNQANGNVPHSLELPHEQVGWDHDSVGLFQQRCSPPHGAGSWGTPEDLMNPAESARRFYSALVRLGLTDSPNLSAAAQAVQGSAFPSAYAKHEGTATRVVDSILAAQNGS</sequence>
<evidence type="ECO:0000313" key="1">
    <source>
        <dbReference type="EMBL" id="MBG6140249.1"/>
    </source>
</evidence>
<dbReference type="AlphaFoldDB" id="A0A8J7GWP0"/>
<evidence type="ECO:0000313" key="2">
    <source>
        <dbReference type="Proteomes" id="UP000622552"/>
    </source>
</evidence>
<organism evidence="1 2">
    <name type="scientific">Longispora fulva</name>
    <dbReference type="NCBI Taxonomy" id="619741"/>
    <lineage>
        <taxon>Bacteria</taxon>
        <taxon>Bacillati</taxon>
        <taxon>Actinomycetota</taxon>
        <taxon>Actinomycetes</taxon>
        <taxon>Micromonosporales</taxon>
        <taxon>Micromonosporaceae</taxon>
        <taxon>Longispora</taxon>
    </lineage>
</organism>
<name>A0A8J7GWP0_9ACTN</name>
<reference evidence="1" key="1">
    <citation type="submission" date="2020-11" db="EMBL/GenBank/DDBJ databases">
        <title>Sequencing the genomes of 1000 actinobacteria strains.</title>
        <authorList>
            <person name="Klenk H.-P."/>
        </authorList>
    </citation>
    <scope>NUCLEOTIDE SEQUENCE</scope>
    <source>
        <strain evidence="1">DSM 45356</strain>
    </source>
</reference>